<dbReference type="RefSeq" id="WP_271191839.1">
    <property type="nucleotide sequence ID" value="NZ_CP115667.1"/>
</dbReference>
<dbReference type="PANTHER" id="PTHR38445">
    <property type="entry name" value="HTH-TYPE TRANSCRIPTIONAL REPRESSOR YTRA"/>
    <property type="match status" value="1"/>
</dbReference>
<feature type="domain" description="HTH gntR-type" evidence="4">
    <location>
        <begin position="11"/>
        <end position="79"/>
    </location>
</feature>
<keyword evidence="2" id="KW-0238">DNA-binding</keyword>
<name>A0ABY7QWM8_9FIRM</name>
<dbReference type="EMBL" id="CP115667">
    <property type="protein sequence ID" value="WBW50308.1"/>
    <property type="molecule type" value="Genomic_DNA"/>
</dbReference>
<evidence type="ECO:0000259" key="4">
    <source>
        <dbReference type="PROSITE" id="PS50949"/>
    </source>
</evidence>
<dbReference type="PROSITE" id="PS50949">
    <property type="entry name" value="HTH_GNTR"/>
    <property type="match status" value="1"/>
</dbReference>
<protein>
    <submittedName>
        <fullName evidence="5">GntR family transcriptional regulator</fullName>
    </submittedName>
</protein>
<dbReference type="Proteomes" id="UP001210339">
    <property type="component" value="Chromosome"/>
</dbReference>
<evidence type="ECO:0000313" key="6">
    <source>
        <dbReference type="Proteomes" id="UP001210339"/>
    </source>
</evidence>
<evidence type="ECO:0000313" key="5">
    <source>
        <dbReference type="EMBL" id="WBW50308.1"/>
    </source>
</evidence>
<organism evidence="5 6">
    <name type="scientific">Peptoniphilus equinus</name>
    <dbReference type="NCBI Taxonomy" id="3016343"/>
    <lineage>
        <taxon>Bacteria</taxon>
        <taxon>Bacillati</taxon>
        <taxon>Bacillota</taxon>
        <taxon>Tissierellia</taxon>
        <taxon>Tissierellales</taxon>
        <taxon>Peptoniphilaceae</taxon>
        <taxon>Peptoniphilus</taxon>
    </lineage>
</organism>
<evidence type="ECO:0000256" key="2">
    <source>
        <dbReference type="ARBA" id="ARBA00023125"/>
    </source>
</evidence>
<dbReference type="SMART" id="SM00345">
    <property type="entry name" value="HTH_GNTR"/>
    <property type="match status" value="1"/>
</dbReference>
<keyword evidence="1" id="KW-0805">Transcription regulation</keyword>
<dbReference type="InterPro" id="IPR000524">
    <property type="entry name" value="Tscrpt_reg_HTH_GntR"/>
</dbReference>
<dbReference type="Pfam" id="PF00392">
    <property type="entry name" value="GntR"/>
    <property type="match status" value="1"/>
</dbReference>
<evidence type="ECO:0000256" key="1">
    <source>
        <dbReference type="ARBA" id="ARBA00023015"/>
    </source>
</evidence>
<accession>A0ABY7QWM8</accession>
<keyword evidence="3" id="KW-0804">Transcription</keyword>
<gene>
    <name evidence="5" type="ORF">O6R05_01845</name>
</gene>
<dbReference type="InterPro" id="IPR036388">
    <property type="entry name" value="WH-like_DNA-bd_sf"/>
</dbReference>
<sequence length="131" mass="14788">MNIIIKKSSPLPIYEQIEQEIKGLIASGELSSHDPLPGMRSLAKDLGVSVITTKRAFNDLEQEGFIYTLAGRGSFVSETSREEQKGRIRSEARQLLRTCVEFALQHQLTQADLEELLEEVYYECTPGESRQ</sequence>
<evidence type="ECO:0000256" key="3">
    <source>
        <dbReference type="ARBA" id="ARBA00023163"/>
    </source>
</evidence>
<dbReference type="SUPFAM" id="SSF46785">
    <property type="entry name" value="Winged helix' DNA-binding domain"/>
    <property type="match status" value="1"/>
</dbReference>
<dbReference type="Gene3D" id="1.10.10.10">
    <property type="entry name" value="Winged helix-like DNA-binding domain superfamily/Winged helix DNA-binding domain"/>
    <property type="match status" value="1"/>
</dbReference>
<dbReference type="CDD" id="cd07377">
    <property type="entry name" value="WHTH_GntR"/>
    <property type="match status" value="1"/>
</dbReference>
<dbReference type="InterPro" id="IPR036390">
    <property type="entry name" value="WH_DNA-bd_sf"/>
</dbReference>
<proteinExistence type="predicted"/>
<dbReference type="PANTHER" id="PTHR38445:SF7">
    <property type="entry name" value="GNTR-FAMILY TRANSCRIPTIONAL REGULATOR"/>
    <property type="match status" value="1"/>
</dbReference>
<keyword evidence="6" id="KW-1185">Reference proteome</keyword>
<reference evidence="5 6" key="1">
    <citation type="submission" date="2023-01" db="EMBL/GenBank/DDBJ databases">
        <authorList>
            <person name="Lee S.H."/>
            <person name="Jung H.S."/>
            <person name="Yun J.U."/>
        </authorList>
    </citation>
    <scope>NUCLEOTIDE SEQUENCE [LARGE SCALE GENOMIC DNA]</scope>
    <source>
        <strain evidence="5 6">CBA3646</strain>
    </source>
</reference>